<evidence type="ECO:0000313" key="1">
    <source>
        <dbReference type="EMBL" id="MFM9413561.1"/>
    </source>
</evidence>
<gene>
    <name evidence="1" type="ORF">ACKQTC_04185</name>
</gene>
<dbReference type="Proteomes" id="UP001631949">
    <property type="component" value="Unassembled WGS sequence"/>
</dbReference>
<dbReference type="RefSeq" id="WP_408977180.1">
    <property type="nucleotide sequence ID" value="NZ_JBJUVG010000004.1"/>
</dbReference>
<dbReference type="Pfam" id="PF09481">
    <property type="entry name" value="CRISPR_Cse1"/>
    <property type="match status" value="1"/>
</dbReference>
<evidence type="ECO:0000313" key="2">
    <source>
        <dbReference type="Proteomes" id="UP001631949"/>
    </source>
</evidence>
<dbReference type="InterPro" id="IPR013381">
    <property type="entry name" value="CRISPR-assoc_prot_Cse1"/>
</dbReference>
<sequence length="563" mass="64732">MLKRFNLIDEGWIRVLVDDQGHTREVSLKDLFAHAHEYKGLAGDMKTQDFAVLRMLLALLHTVFSRVDAQGNPYEGLQLDDRYLPTNQGPVDDPEAYAEALLDTWFDLWDQGSFPEVLADYLNAWHDRFYLFDEEYPFFQVSQDVVAADKLSKSAPSLVSGKNINRLISESGNKIALFSPKYVRDKNKEILTSPEVIRWLLTFQGYSGLSDKVIFGKDKYKASKGWLFDLGGTTLAGDNLFQTLMLNFVALHPDRDDYSLHLQRPCWEYHSSEVVSRLMSGEPINNLAELYTTWSRAIYIDPACDLEEPFAFGIVKLPDLDHQNAFLEPMTLWQFNKQGDNKDTFTPRKHRYHQALWRSFGLLTLTDLSNQDQAKRKPGIIDWYNYLSQHTAIDSLELEAISMQDDGNATSWVPVNEIYDSLRVKDFILTDLEEAGWVDRINNEVDLIKTIIDGIYRGFLKEITAIRNTSSSGYLDQKVEQFYFLVDAPFRDWLGGLSAHEDKDRQIASWREQVKQLAFREAEQILKEAGPRDYKGLVSEEGKVSNIAIAYNKFSASIHKRLQ</sequence>
<proteinExistence type="predicted"/>
<accession>A0ABW9H078</accession>
<dbReference type="EMBL" id="JBJUVG010000004">
    <property type="protein sequence ID" value="MFM9413561.1"/>
    <property type="molecule type" value="Genomic_DNA"/>
</dbReference>
<organism evidence="1 2">
    <name type="scientific">Peptococcus simiae</name>
    <dbReference type="NCBI Taxonomy" id="1643805"/>
    <lineage>
        <taxon>Bacteria</taxon>
        <taxon>Bacillati</taxon>
        <taxon>Bacillota</taxon>
        <taxon>Clostridia</taxon>
        <taxon>Eubacteriales</taxon>
        <taxon>Peptococcaceae</taxon>
        <taxon>Peptococcus</taxon>
    </lineage>
</organism>
<comment type="caution">
    <text evidence="1">The sequence shown here is derived from an EMBL/GenBank/DDBJ whole genome shotgun (WGS) entry which is preliminary data.</text>
</comment>
<keyword evidence="2" id="KW-1185">Reference proteome</keyword>
<reference evidence="1 2" key="1">
    <citation type="journal article" date="2016" name="Int. J. Syst. Evol. Microbiol.">
        <title>Peptococcus simiae sp. nov., isolated from rhesus macaque faeces and emended description of the genus Peptococcus.</title>
        <authorList>
            <person name="Shkoporov A.N."/>
            <person name="Efimov B.A."/>
            <person name="Kondova I."/>
            <person name="Ouwerling B."/>
            <person name="Chaplin A.V."/>
            <person name="Shcherbakova V.A."/>
            <person name="Langermans J.A.M."/>
        </authorList>
    </citation>
    <scope>NUCLEOTIDE SEQUENCE [LARGE SCALE GENOMIC DNA]</scope>
    <source>
        <strain evidence="1 2">M108</strain>
    </source>
</reference>
<protein>
    <submittedName>
        <fullName evidence="1">Type I-E CRISPR-associated protein Cse1/CasA</fullName>
    </submittedName>
</protein>
<dbReference type="Gene3D" id="1.10.132.100">
    <property type="match status" value="1"/>
</dbReference>
<name>A0ABW9H078_9FIRM</name>